<sequence length="153" mass="16973">MSDVLSPNAPVYADRATGQVFPDARTMVNAYLAQFAERAGSALDELDDSGYTQVRKGSASVGINVLGDHGVLLLLAPVMAVPKAHKERFYRRLLELSFLTTADASFAIDAQKDEVYVRALRRLSGLDYEEFEDLLETVGKVADEWDDVLRKEF</sequence>
<organism evidence="1 2">
    <name type="scientific">Pendulispora rubella</name>
    <dbReference type="NCBI Taxonomy" id="2741070"/>
    <lineage>
        <taxon>Bacteria</taxon>
        <taxon>Pseudomonadati</taxon>
        <taxon>Myxococcota</taxon>
        <taxon>Myxococcia</taxon>
        <taxon>Myxococcales</taxon>
        <taxon>Sorangiineae</taxon>
        <taxon>Pendulisporaceae</taxon>
        <taxon>Pendulispora</taxon>
    </lineage>
</organism>
<dbReference type="Proteomes" id="UP001374803">
    <property type="component" value="Chromosome"/>
</dbReference>
<keyword evidence="2" id="KW-1185">Reference proteome</keyword>
<evidence type="ECO:0000313" key="2">
    <source>
        <dbReference type="Proteomes" id="UP001374803"/>
    </source>
</evidence>
<dbReference type="RefSeq" id="WP_394831844.1">
    <property type="nucleotide sequence ID" value="NZ_CP089929.1"/>
</dbReference>
<dbReference type="InterPro" id="IPR010261">
    <property type="entry name" value="Tir_chaperone"/>
</dbReference>
<reference evidence="1" key="1">
    <citation type="submission" date="2021-12" db="EMBL/GenBank/DDBJ databases">
        <title>Discovery of the Pendulisporaceae a myxobacterial family with distinct sporulation behavior and unique specialized metabolism.</title>
        <authorList>
            <person name="Garcia R."/>
            <person name="Popoff A."/>
            <person name="Bader C.D."/>
            <person name="Loehr J."/>
            <person name="Walesch S."/>
            <person name="Walt C."/>
            <person name="Boldt J."/>
            <person name="Bunk B."/>
            <person name="Haeckl F.J.F.P.J."/>
            <person name="Gunesch A.P."/>
            <person name="Birkelbach J."/>
            <person name="Nuebel U."/>
            <person name="Pietschmann T."/>
            <person name="Bach T."/>
            <person name="Mueller R."/>
        </authorList>
    </citation>
    <scope>NUCLEOTIDE SEQUENCE</scope>
    <source>
        <strain evidence="1">MSr11367</strain>
    </source>
</reference>
<dbReference type="Gene3D" id="3.30.1460.10">
    <property type="match status" value="1"/>
</dbReference>
<proteinExistence type="predicted"/>
<accession>A0ABZ2KWT8</accession>
<dbReference type="CDD" id="cd17036">
    <property type="entry name" value="T3SC_YbjN-like_1"/>
    <property type="match status" value="1"/>
</dbReference>
<evidence type="ECO:0000313" key="1">
    <source>
        <dbReference type="EMBL" id="WXB02218.1"/>
    </source>
</evidence>
<name>A0ABZ2KWT8_9BACT</name>
<dbReference type="EMBL" id="CP089983">
    <property type="protein sequence ID" value="WXB02218.1"/>
    <property type="molecule type" value="Genomic_DNA"/>
</dbReference>
<dbReference type="Pfam" id="PF05932">
    <property type="entry name" value="CesT"/>
    <property type="match status" value="1"/>
</dbReference>
<gene>
    <name evidence="1" type="ORF">LVJ94_35545</name>
</gene>
<dbReference type="SUPFAM" id="SSF69635">
    <property type="entry name" value="Type III secretory system chaperone-like"/>
    <property type="match status" value="1"/>
</dbReference>
<protein>
    <submittedName>
        <fullName evidence="1">YbjN domain-containing protein</fullName>
    </submittedName>
</protein>